<dbReference type="EMBL" id="CASHTH010001687">
    <property type="protein sequence ID" value="CAI8018329.1"/>
    <property type="molecule type" value="Genomic_DNA"/>
</dbReference>
<dbReference type="AlphaFoldDB" id="A0AA35RV95"/>
<sequence length="79" mass="8637">MMESTLNRERSVRGARRQRMGLGSCPHCGGDVRHVRDIYGDYRQCLQCSREIPADPAPVMGAAPVAPRATPKSDELLAA</sequence>
<evidence type="ECO:0000313" key="3">
    <source>
        <dbReference type="Proteomes" id="UP001174909"/>
    </source>
</evidence>
<feature type="compositionally biased region" description="Low complexity" evidence="1">
    <location>
        <begin position="57"/>
        <end position="69"/>
    </location>
</feature>
<organism evidence="2 3">
    <name type="scientific">Geodia barretti</name>
    <name type="common">Barrett's horny sponge</name>
    <dbReference type="NCBI Taxonomy" id="519541"/>
    <lineage>
        <taxon>Eukaryota</taxon>
        <taxon>Metazoa</taxon>
        <taxon>Porifera</taxon>
        <taxon>Demospongiae</taxon>
        <taxon>Heteroscleromorpha</taxon>
        <taxon>Tetractinellida</taxon>
        <taxon>Astrophorina</taxon>
        <taxon>Geodiidae</taxon>
        <taxon>Geodia</taxon>
    </lineage>
</organism>
<proteinExistence type="predicted"/>
<feature type="region of interest" description="Disordered" evidence="1">
    <location>
        <begin position="56"/>
        <end position="79"/>
    </location>
</feature>
<feature type="region of interest" description="Disordered" evidence="1">
    <location>
        <begin position="1"/>
        <end position="20"/>
    </location>
</feature>
<dbReference type="Proteomes" id="UP001174909">
    <property type="component" value="Unassembled WGS sequence"/>
</dbReference>
<comment type="caution">
    <text evidence="2">The sequence shown here is derived from an EMBL/GenBank/DDBJ whole genome shotgun (WGS) entry which is preliminary data.</text>
</comment>
<name>A0AA35RV95_GEOBA</name>
<keyword evidence="3" id="KW-1185">Reference proteome</keyword>
<evidence type="ECO:0000256" key="1">
    <source>
        <dbReference type="SAM" id="MobiDB-lite"/>
    </source>
</evidence>
<reference evidence="2" key="1">
    <citation type="submission" date="2023-03" db="EMBL/GenBank/DDBJ databases">
        <authorList>
            <person name="Steffen K."/>
            <person name="Cardenas P."/>
        </authorList>
    </citation>
    <scope>NUCLEOTIDE SEQUENCE</scope>
</reference>
<evidence type="ECO:0000313" key="2">
    <source>
        <dbReference type="EMBL" id="CAI8018329.1"/>
    </source>
</evidence>
<feature type="compositionally biased region" description="Basic and acidic residues" evidence="1">
    <location>
        <begin position="1"/>
        <end position="12"/>
    </location>
</feature>
<protein>
    <submittedName>
        <fullName evidence="2">Uncharacterized protein</fullName>
    </submittedName>
</protein>
<accession>A0AA35RV95</accession>
<gene>
    <name evidence="2" type="ORF">GBAR_LOCUS11110</name>
</gene>